<protein>
    <recommendedName>
        <fullName evidence="3">Lipoprotein</fullName>
    </recommendedName>
</protein>
<organism evidence="1 2">
    <name type="scientific">Actinoplanes hulinensis</name>
    <dbReference type="NCBI Taxonomy" id="1144547"/>
    <lineage>
        <taxon>Bacteria</taxon>
        <taxon>Bacillati</taxon>
        <taxon>Actinomycetota</taxon>
        <taxon>Actinomycetes</taxon>
        <taxon>Micromonosporales</taxon>
        <taxon>Micromonosporaceae</taxon>
        <taxon>Actinoplanes</taxon>
    </lineage>
</organism>
<dbReference type="Proteomes" id="UP001519863">
    <property type="component" value="Unassembled WGS sequence"/>
</dbReference>
<dbReference type="RefSeq" id="WP_220144808.1">
    <property type="nucleotide sequence ID" value="NZ_JAHXZI010000008.1"/>
</dbReference>
<comment type="caution">
    <text evidence="1">The sequence shown here is derived from an EMBL/GenBank/DDBJ whole genome shotgun (WGS) entry which is preliminary data.</text>
</comment>
<name>A0ABS7B3H5_9ACTN</name>
<keyword evidence="2" id="KW-1185">Reference proteome</keyword>
<dbReference type="EMBL" id="JAHXZI010000008">
    <property type="protein sequence ID" value="MBW6435349.1"/>
    <property type="molecule type" value="Genomic_DNA"/>
</dbReference>
<accession>A0ABS7B3H5</accession>
<evidence type="ECO:0000313" key="2">
    <source>
        <dbReference type="Proteomes" id="UP001519863"/>
    </source>
</evidence>
<evidence type="ECO:0000313" key="1">
    <source>
        <dbReference type="EMBL" id="MBW6435349.1"/>
    </source>
</evidence>
<proteinExistence type="predicted"/>
<gene>
    <name evidence="1" type="ORF">KZ829_16550</name>
</gene>
<dbReference type="PROSITE" id="PS51257">
    <property type="entry name" value="PROKAR_LIPOPROTEIN"/>
    <property type="match status" value="1"/>
</dbReference>
<evidence type="ECO:0008006" key="3">
    <source>
        <dbReference type="Google" id="ProtNLM"/>
    </source>
</evidence>
<sequence>MIDRRVVLFAVGGTLSVGGCAAPGATPPAAVPDGCDPTAAEVTWSDHRQESRLSKVTRFRMDRDRPDQTAGEEVLKGPFTPSISGVAAPADWIPALADSLSAETGHDIQSGPVPAPTDGAGFSIFGGPDPITEVLLYTGARSVSATFTVACDQPQHGTFTSWTTASSGVAACSEPTADEDPFAAFARAHCAAIQSPQPSAPPPEAIPFND</sequence>
<reference evidence="1 2" key="1">
    <citation type="journal article" date="2013" name="Antonie Van Leeuwenhoek">
        <title>Actinoplanes hulinensis sp. nov., a novel actinomycete isolated from soybean root (Glycine max (L.) Merr).</title>
        <authorList>
            <person name="Shen Y."/>
            <person name="Liu C."/>
            <person name="Wang X."/>
            <person name="Zhao J."/>
            <person name="Jia F."/>
            <person name="Zhang Y."/>
            <person name="Wang L."/>
            <person name="Yang D."/>
            <person name="Xiang W."/>
        </authorList>
    </citation>
    <scope>NUCLEOTIDE SEQUENCE [LARGE SCALE GENOMIC DNA]</scope>
    <source>
        <strain evidence="1 2">NEAU-M9</strain>
    </source>
</reference>